<feature type="domain" description="RRM" evidence="5">
    <location>
        <begin position="148"/>
        <end position="218"/>
    </location>
</feature>
<dbReference type="SUPFAM" id="SSF54928">
    <property type="entry name" value="RNA-binding domain, RBD"/>
    <property type="match status" value="3"/>
</dbReference>
<accession>A0A2R8Z5H9</accession>
<dbReference type="Pfam" id="PF11835">
    <property type="entry name" value="RRM_8"/>
    <property type="match status" value="1"/>
</dbReference>
<evidence type="ECO:0000256" key="1">
    <source>
        <dbReference type="ARBA" id="ARBA00022553"/>
    </source>
</evidence>
<dbReference type="GO" id="GO:0043484">
    <property type="term" value="P:regulation of RNA splicing"/>
    <property type="evidence" value="ECO:0007669"/>
    <property type="project" value="UniProtKB-ARBA"/>
</dbReference>
<dbReference type="GO" id="GO:0005634">
    <property type="term" value="C:nucleus"/>
    <property type="evidence" value="ECO:0007669"/>
    <property type="project" value="InterPro"/>
</dbReference>
<evidence type="ECO:0000259" key="5">
    <source>
        <dbReference type="SMART" id="SM00360"/>
    </source>
</evidence>
<feature type="compositionally biased region" description="Basic and acidic residues" evidence="4">
    <location>
        <begin position="281"/>
        <end position="298"/>
    </location>
</feature>
<dbReference type="STRING" id="9597.ENSPPAP00000000016"/>
<evidence type="ECO:0000256" key="2">
    <source>
        <dbReference type="ARBA" id="ARBA00022737"/>
    </source>
</evidence>
<keyword evidence="2" id="KW-0677">Repeat</keyword>
<dbReference type="InterPro" id="IPR021790">
    <property type="entry name" value="PTBP1-like_RRM2"/>
</dbReference>
<dbReference type="Bgee" id="ENSPPAG00000000040">
    <property type="expression patterns" value="Expressed in prefrontal cortex and 6 other cell types or tissues"/>
</dbReference>
<dbReference type="GO" id="GO:0003723">
    <property type="term" value="F:RNA binding"/>
    <property type="evidence" value="ECO:0007669"/>
    <property type="project" value="UniProtKB-KW"/>
</dbReference>
<keyword evidence="3" id="KW-0694">RNA-binding</keyword>
<evidence type="ECO:0000313" key="7">
    <source>
        <dbReference type="Proteomes" id="UP000240080"/>
    </source>
</evidence>
<feature type="domain" description="RRM" evidence="5">
    <location>
        <begin position="57"/>
        <end position="126"/>
    </location>
</feature>
<evidence type="ECO:0000256" key="3">
    <source>
        <dbReference type="ARBA" id="ARBA00022884"/>
    </source>
</evidence>
<dbReference type="PANTHER" id="PTHR15592">
    <property type="entry name" value="MATRIN 3/NUCLEAR PROTEIN 220-RELATED"/>
    <property type="match status" value="1"/>
</dbReference>
<dbReference type="InterPro" id="IPR035979">
    <property type="entry name" value="RBD_domain_sf"/>
</dbReference>
<proteinExistence type="predicted"/>
<dbReference type="NCBIfam" id="TIGR01649">
    <property type="entry name" value="hnRNP-L_PTB"/>
    <property type="match status" value="1"/>
</dbReference>
<keyword evidence="7" id="KW-1185">Reference proteome</keyword>
<feature type="region of interest" description="Disordered" evidence="4">
    <location>
        <begin position="238"/>
        <end position="320"/>
    </location>
</feature>
<evidence type="ECO:0000313" key="6">
    <source>
        <dbReference type="Ensembl" id="ENSPPAP00000000016.1"/>
    </source>
</evidence>
<organism evidence="6 7">
    <name type="scientific">Pan paniscus</name>
    <name type="common">Pygmy chimpanzee</name>
    <name type="synonym">Bonobo</name>
    <dbReference type="NCBI Taxonomy" id="9597"/>
    <lineage>
        <taxon>Eukaryota</taxon>
        <taxon>Metazoa</taxon>
        <taxon>Chordata</taxon>
        <taxon>Craniata</taxon>
        <taxon>Vertebrata</taxon>
        <taxon>Euteleostomi</taxon>
        <taxon>Mammalia</taxon>
        <taxon>Eutheria</taxon>
        <taxon>Euarchontoglires</taxon>
        <taxon>Primates</taxon>
        <taxon>Haplorrhini</taxon>
        <taxon>Catarrhini</taxon>
        <taxon>Hominidae</taxon>
        <taxon>Pan</taxon>
    </lineage>
</organism>
<name>A0A2R8Z5H9_PANPA</name>
<dbReference type="Gene3D" id="3.30.70.330">
    <property type="match status" value="4"/>
</dbReference>
<dbReference type="InterPro" id="IPR006536">
    <property type="entry name" value="HnRNP-L/PTB"/>
</dbReference>
<feature type="compositionally biased region" description="Pro residues" evidence="4">
    <location>
        <begin position="306"/>
        <end position="318"/>
    </location>
</feature>
<dbReference type="OMA" id="HTINNPY"/>
<feature type="compositionally biased region" description="Polar residues" evidence="4">
    <location>
        <begin position="238"/>
        <end position="255"/>
    </location>
</feature>
<dbReference type="Pfam" id="PF13893">
    <property type="entry name" value="RRM_5"/>
    <property type="match status" value="2"/>
</dbReference>
<dbReference type="Ensembl" id="ENSPPAT00000000041.1">
    <property type="protein sequence ID" value="ENSPPAP00000000016.1"/>
    <property type="gene ID" value="ENSPPAG00000000040.1"/>
</dbReference>
<dbReference type="SMART" id="SM00360">
    <property type="entry name" value="RRM"/>
    <property type="match status" value="2"/>
</dbReference>
<dbReference type="InterPro" id="IPR000504">
    <property type="entry name" value="RRM_dom"/>
</dbReference>
<reference evidence="6" key="2">
    <citation type="submission" date="2025-09" db="UniProtKB">
        <authorList>
            <consortium name="Ensembl"/>
        </authorList>
    </citation>
    <scope>IDENTIFICATION</scope>
</reference>
<evidence type="ECO:0000256" key="4">
    <source>
        <dbReference type="SAM" id="MobiDB-lite"/>
    </source>
</evidence>
<feature type="compositionally biased region" description="Gly residues" evidence="4">
    <location>
        <begin position="34"/>
        <end position="50"/>
    </location>
</feature>
<dbReference type="FunFam" id="3.30.70.330:FF:000072">
    <property type="entry name" value="heterogeneous nuclear ribonucleoprotein L isoform X1"/>
    <property type="match status" value="1"/>
</dbReference>
<feature type="region of interest" description="Disordered" evidence="4">
    <location>
        <begin position="31"/>
        <end position="52"/>
    </location>
</feature>
<keyword evidence="1" id="KW-0597">Phosphoprotein</keyword>
<dbReference type="InterPro" id="IPR012677">
    <property type="entry name" value="Nucleotide-bd_a/b_plait_sf"/>
</dbReference>
<dbReference type="GO" id="GO:0006397">
    <property type="term" value="P:mRNA processing"/>
    <property type="evidence" value="ECO:0007669"/>
    <property type="project" value="InterPro"/>
</dbReference>
<dbReference type="InterPro" id="IPR055204">
    <property type="entry name" value="HNRNPL_RRM"/>
</dbReference>
<dbReference type="Pfam" id="PF22976">
    <property type="entry name" value="RRM_10"/>
    <property type="match status" value="1"/>
</dbReference>
<dbReference type="AlphaFoldDB" id="A0A2R8Z5H9"/>
<dbReference type="GeneTree" id="ENSGT01030000234642"/>
<protein>
    <recommendedName>
        <fullName evidence="5">RRM domain-containing protein</fullName>
    </recommendedName>
</protein>
<dbReference type="Proteomes" id="UP000240080">
    <property type="component" value="Unplaced"/>
</dbReference>
<reference evidence="6" key="1">
    <citation type="submission" date="2025-08" db="UniProtKB">
        <authorList>
            <consortium name="Ensembl"/>
        </authorList>
    </citation>
    <scope>IDENTIFICATION</scope>
</reference>
<sequence>LGKIISWEKRRRRLEQRQQPDEQQRLSGAMKMAAGGGRGGGGGGSEGGGAPKRLKTVVHIRGPIDDVVEADLVEALQEFAPISYGVVMPKKRQALVEFEDVLGACNAVSYAADNQIYIAGHPAFVNYSTSQKISLPGDSDDSLSVNSVLLFTILNPIYSITADVLYTICNPCGPVQRIIIFKKNGVKAMVESDSVQSAQRAKASLNGAGIYSGCCTLKMEYAKPTRLNVFKNDQDTWDYTNPNLSGQGDPGSNPNKRQRQPPLLGDHPTEYGGPHGGYHSHYHDEGYGPPRPHYEGRRMVATAPSMGPPPPPPPPPEYGPHADSPVLMVYGLHQSKMNCDLVFNVFCLYGNVEKVKFMKSKPGAPWWRWLMKLNVCVSKQPAIMPGQSHGLEDGSCSCKDFSESRNNRFSTTEQAAKNRIQHPSNMLHFFNAPLEATEENFFEIYDELGVKRPSSVKVFSGKSERSSSGLLEWESKSDALETPGFLNHYQMKNPMVHTLAL</sequence>